<feature type="coiled-coil region" evidence="7">
    <location>
        <begin position="298"/>
        <end position="325"/>
    </location>
</feature>
<keyword evidence="13" id="KW-1185">Reference proteome</keyword>
<feature type="region of interest" description="Disordered" evidence="8">
    <location>
        <begin position="86"/>
        <end position="109"/>
    </location>
</feature>
<dbReference type="PANTHER" id="PTHR43547">
    <property type="entry name" value="TWO-COMPONENT HISTIDINE KINASE"/>
    <property type="match status" value="1"/>
</dbReference>
<dbReference type="EMBL" id="AP023175">
    <property type="protein sequence ID" value="BCF90759.1"/>
    <property type="molecule type" value="Genomic_DNA"/>
</dbReference>
<dbReference type="PANTHER" id="PTHR43547:SF2">
    <property type="entry name" value="HYBRID SIGNAL TRANSDUCTION HISTIDINE KINASE C"/>
    <property type="match status" value="1"/>
</dbReference>
<keyword evidence="5" id="KW-0808">Transferase</keyword>
<dbReference type="Pfam" id="PF08447">
    <property type="entry name" value="PAS_3"/>
    <property type="match status" value="1"/>
</dbReference>
<evidence type="ECO:0000313" key="12">
    <source>
        <dbReference type="EMBL" id="BCF90759.1"/>
    </source>
</evidence>
<feature type="domain" description="PAS" evidence="10">
    <location>
        <begin position="177"/>
        <end position="249"/>
    </location>
</feature>
<evidence type="ECO:0000256" key="4">
    <source>
        <dbReference type="ARBA" id="ARBA00022553"/>
    </source>
</evidence>
<dbReference type="InterPro" id="IPR013656">
    <property type="entry name" value="PAS_4"/>
</dbReference>
<evidence type="ECO:0000256" key="8">
    <source>
        <dbReference type="SAM" id="MobiDB-lite"/>
    </source>
</evidence>
<evidence type="ECO:0000256" key="1">
    <source>
        <dbReference type="ARBA" id="ARBA00000085"/>
    </source>
</evidence>
<dbReference type="Gene3D" id="1.10.287.130">
    <property type="match status" value="1"/>
</dbReference>
<feature type="domain" description="Histidine kinase" evidence="9">
    <location>
        <begin position="329"/>
        <end position="544"/>
    </location>
</feature>
<organism evidence="12 13">
    <name type="scientific">Paraburkholderia largidicola</name>
    <dbReference type="NCBI Taxonomy" id="3014751"/>
    <lineage>
        <taxon>Bacteria</taxon>
        <taxon>Pseudomonadati</taxon>
        <taxon>Pseudomonadota</taxon>
        <taxon>Betaproteobacteria</taxon>
        <taxon>Burkholderiales</taxon>
        <taxon>Burkholderiaceae</taxon>
        <taxon>Paraburkholderia</taxon>
    </lineage>
</organism>
<dbReference type="InterPro" id="IPR036890">
    <property type="entry name" value="HATPase_C_sf"/>
</dbReference>
<evidence type="ECO:0000256" key="7">
    <source>
        <dbReference type="SAM" id="Coils"/>
    </source>
</evidence>
<dbReference type="SUPFAM" id="SSF55785">
    <property type="entry name" value="PYP-like sensor domain (PAS domain)"/>
    <property type="match status" value="2"/>
</dbReference>
<dbReference type="Proteomes" id="UP000510888">
    <property type="component" value="Chromosome 2"/>
</dbReference>
<keyword evidence="7" id="KW-0175">Coiled coil</keyword>
<feature type="domain" description="PAC" evidence="11">
    <location>
        <begin position="252"/>
        <end position="304"/>
    </location>
</feature>
<dbReference type="InterPro" id="IPR013655">
    <property type="entry name" value="PAS_fold_3"/>
</dbReference>
<reference evidence="12 13" key="1">
    <citation type="journal article" date="2020" name="Genes (Basel)">
        <title>Genomic Comparison of Insect Gut Symbionts from Divergent Burkholderia Subclades.</title>
        <authorList>
            <person name="Takeshita K."/>
            <person name="Kikuchi Y."/>
        </authorList>
    </citation>
    <scope>NUCLEOTIDE SEQUENCE [LARGE SCALE GENOMIC DNA]</scope>
    <source>
        <strain evidence="12 13">PGU16</strain>
    </source>
</reference>
<comment type="subcellular location">
    <subcellularLocation>
        <location evidence="2">Cell inner membrane</location>
        <topology evidence="2">Multi-pass membrane protein</topology>
    </subcellularLocation>
</comment>
<dbReference type="RefSeq" id="WP_180724406.1">
    <property type="nucleotide sequence ID" value="NZ_AP023175.1"/>
</dbReference>
<evidence type="ECO:0000256" key="3">
    <source>
        <dbReference type="ARBA" id="ARBA00012438"/>
    </source>
</evidence>
<dbReference type="Pfam" id="PF08448">
    <property type="entry name" value="PAS_4"/>
    <property type="match status" value="1"/>
</dbReference>
<dbReference type="InterPro" id="IPR000014">
    <property type="entry name" value="PAS"/>
</dbReference>
<evidence type="ECO:0000259" key="10">
    <source>
        <dbReference type="PROSITE" id="PS50112"/>
    </source>
</evidence>
<evidence type="ECO:0000256" key="6">
    <source>
        <dbReference type="ARBA" id="ARBA00022777"/>
    </source>
</evidence>
<evidence type="ECO:0000256" key="5">
    <source>
        <dbReference type="ARBA" id="ARBA00022679"/>
    </source>
</evidence>
<dbReference type="AlphaFoldDB" id="A0A7I8BR01"/>
<dbReference type="Gene3D" id="3.30.450.20">
    <property type="entry name" value="PAS domain"/>
    <property type="match status" value="2"/>
</dbReference>
<dbReference type="SMART" id="SM00387">
    <property type="entry name" value="HATPase_c"/>
    <property type="match status" value="1"/>
</dbReference>
<dbReference type="InterPro" id="IPR036097">
    <property type="entry name" value="HisK_dim/P_sf"/>
</dbReference>
<protein>
    <recommendedName>
        <fullName evidence="3">histidine kinase</fullName>
        <ecNumber evidence="3">2.7.13.3</ecNumber>
    </recommendedName>
</protein>
<dbReference type="InterPro" id="IPR000700">
    <property type="entry name" value="PAS-assoc_C"/>
</dbReference>
<dbReference type="FunFam" id="3.30.565.10:FF:000006">
    <property type="entry name" value="Sensor histidine kinase WalK"/>
    <property type="match status" value="1"/>
</dbReference>
<evidence type="ECO:0000256" key="2">
    <source>
        <dbReference type="ARBA" id="ARBA00004429"/>
    </source>
</evidence>
<dbReference type="SMART" id="SM00388">
    <property type="entry name" value="HisKA"/>
    <property type="match status" value="1"/>
</dbReference>
<dbReference type="InterPro" id="IPR003661">
    <property type="entry name" value="HisK_dim/P_dom"/>
</dbReference>
<sequence>MDRLTSQQRVALPVNTTQVFELLPDAWLILDEQFEVVLANARYRQMHGVTLSDIQGRSVYDINQFGSQSQRDLRRNWLDSMLPGLAPGETRLSPQLRYDTPAPDRRDDTLTPRYWQVRTSLIDAGDGSAPLIGLCVMDVSDSIAVTERDQRERAKLRSQARLRQVLVDEANAELRAHREQLRQALAFAHVGAWELDPATGMVEGTDQCKVNLGLAPSDTLTQTLLFDELVDEADRARVKEAMDRALAQREHFEVEFRVTWPDRSVHWILLRGLGRYQTDETLKAIIGFTLDITSRKEAELEQRAIAESEKRARQHSDEVARAMDHFVTAVSHELRSPLGAIVSWTTLLQRAADPSHVARAAGVIERNAHQLSHMVDDLLDSGAIATGKLSVSLQPVDLGALAGNVAEDIRMTAESKGLRLQVGELAPCVVMADESRMKQIAWNLLSNAVKFCAQGEVELSVTVDGQQAELSVRDTGCGIEPAALARIFERFEQINPESGGRVAGLGLGLWLVKHLVDLHHGSVTAESAGRGQGATFRVTLPLYRYR</sequence>
<dbReference type="InterPro" id="IPR004358">
    <property type="entry name" value="Sig_transdc_His_kin-like_C"/>
</dbReference>
<dbReference type="SUPFAM" id="SSF55874">
    <property type="entry name" value="ATPase domain of HSP90 chaperone/DNA topoisomerase II/histidine kinase"/>
    <property type="match status" value="1"/>
</dbReference>
<evidence type="ECO:0000313" key="13">
    <source>
        <dbReference type="Proteomes" id="UP000510888"/>
    </source>
</evidence>
<dbReference type="PROSITE" id="PS50109">
    <property type="entry name" value="HIS_KIN"/>
    <property type="match status" value="1"/>
</dbReference>
<dbReference type="InterPro" id="IPR005467">
    <property type="entry name" value="His_kinase_dom"/>
</dbReference>
<dbReference type="Gene3D" id="2.10.70.100">
    <property type="match status" value="1"/>
</dbReference>
<dbReference type="InterPro" id="IPR035965">
    <property type="entry name" value="PAS-like_dom_sf"/>
</dbReference>
<dbReference type="NCBIfam" id="TIGR00229">
    <property type="entry name" value="sensory_box"/>
    <property type="match status" value="1"/>
</dbReference>
<dbReference type="PRINTS" id="PR00344">
    <property type="entry name" value="BCTRLSENSOR"/>
</dbReference>
<keyword evidence="6" id="KW-0418">Kinase</keyword>
<dbReference type="InterPro" id="IPR003594">
    <property type="entry name" value="HATPase_dom"/>
</dbReference>
<proteinExistence type="predicted"/>
<dbReference type="Gene3D" id="3.30.565.10">
    <property type="entry name" value="Histidine kinase-like ATPase, C-terminal domain"/>
    <property type="match status" value="1"/>
</dbReference>
<comment type="catalytic activity">
    <reaction evidence="1">
        <text>ATP + protein L-histidine = ADP + protein N-phospho-L-histidine.</text>
        <dbReference type="EC" id="2.7.13.3"/>
    </reaction>
</comment>
<dbReference type="CDD" id="cd00130">
    <property type="entry name" value="PAS"/>
    <property type="match status" value="2"/>
</dbReference>
<dbReference type="GO" id="GO:0005886">
    <property type="term" value="C:plasma membrane"/>
    <property type="evidence" value="ECO:0007669"/>
    <property type="project" value="UniProtKB-SubCell"/>
</dbReference>
<dbReference type="SMART" id="SM00091">
    <property type="entry name" value="PAS"/>
    <property type="match status" value="2"/>
</dbReference>
<dbReference type="Pfam" id="PF00512">
    <property type="entry name" value="HisKA"/>
    <property type="match status" value="1"/>
</dbReference>
<dbReference type="SUPFAM" id="SSF47384">
    <property type="entry name" value="Homodimeric domain of signal transducing histidine kinase"/>
    <property type="match status" value="1"/>
</dbReference>
<gene>
    <name evidence="12" type="ORF">PPGU16_38260</name>
</gene>
<accession>A0A7I8BR01</accession>
<evidence type="ECO:0000259" key="9">
    <source>
        <dbReference type="PROSITE" id="PS50109"/>
    </source>
</evidence>
<dbReference type="GO" id="GO:0000155">
    <property type="term" value="F:phosphorelay sensor kinase activity"/>
    <property type="evidence" value="ECO:0007669"/>
    <property type="project" value="InterPro"/>
</dbReference>
<dbReference type="Pfam" id="PF02518">
    <property type="entry name" value="HATPase_c"/>
    <property type="match status" value="1"/>
</dbReference>
<keyword evidence="4" id="KW-0597">Phosphoprotein</keyword>
<dbReference type="EC" id="2.7.13.3" evidence="3"/>
<evidence type="ECO:0000259" key="11">
    <source>
        <dbReference type="PROSITE" id="PS50113"/>
    </source>
</evidence>
<dbReference type="PROSITE" id="PS50113">
    <property type="entry name" value="PAC"/>
    <property type="match status" value="1"/>
</dbReference>
<dbReference type="PROSITE" id="PS50112">
    <property type="entry name" value="PAS"/>
    <property type="match status" value="1"/>
</dbReference>
<dbReference type="CDD" id="cd00082">
    <property type="entry name" value="HisKA"/>
    <property type="match status" value="1"/>
</dbReference>
<name>A0A7I8BR01_9BURK</name>
<dbReference type="KEGG" id="plad:PPGU16_38260"/>